<reference evidence="1 2" key="1">
    <citation type="journal article" date="2020" name="Mol. Biol. Evol.">
        <title>Distinct Expression and Methylation Patterns for Genes with Different Fates following a Single Whole-Genome Duplication in Flowering Plants.</title>
        <authorList>
            <person name="Shi T."/>
            <person name="Rahmani R.S."/>
            <person name="Gugger P.F."/>
            <person name="Wang M."/>
            <person name="Li H."/>
            <person name="Zhang Y."/>
            <person name="Li Z."/>
            <person name="Wang Q."/>
            <person name="Van de Peer Y."/>
            <person name="Marchal K."/>
            <person name="Chen J."/>
        </authorList>
    </citation>
    <scope>NUCLEOTIDE SEQUENCE [LARGE SCALE GENOMIC DNA]</scope>
    <source>
        <tissue evidence="1">Leaf</tissue>
    </source>
</reference>
<accession>A0A822YKS5</accession>
<comment type="caution">
    <text evidence="1">The sequence shown here is derived from an EMBL/GenBank/DDBJ whole genome shotgun (WGS) entry which is preliminary data.</text>
</comment>
<name>A0A822YKS5_NELNU</name>
<sequence length="45" mass="5163">MEHDSYHFVECGCDILYAPHDCCHMTNLHIHVVDHAMPLKKGEKG</sequence>
<organism evidence="1 2">
    <name type="scientific">Nelumbo nucifera</name>
    <name type="common">Sacred lotus</name>
    <dbReference type="NCBI Taxonomy" id="4432"/>
    <lineage>
        <taxon>Eukaryota</taxon>
        <taxon>Viridiplantae</taxon>
        <taxon>Streptophyta</taxon>
        <taxon>Embryophyta</taxon>
        <taxon>Tracheophyta</taxon>
        <taxon>Spermatophyta</taxon>
        <taxon>Magnoliopsida</taxon>
        <taxon>Proteales</taxon>
        <taxon>Nelumbonaceae</taxon>
        <taxon>Nelumbo</taxon>
    </lineage>
</organism>
<dbReference type="AlphaFoldDB" id="A0A822YKS5"/>
<gene>
    <name evidence="1" type="ORF">HUJ06_010426</name>
</gene>
<evidence type="ECO:0000313" key="1">
    <source>
        <dbReference type="EMBL" id="DAD31575.1"/>
    </source>
</evidence>
<proteinExistence type="predicted"/>
<keyword evidence="2" id="KW-1185">Reference proteome</keyword>
<evidence type="ECO:0000313" key="2">
    <source>
        <dbReference type="Proteomes" id="UP000607653"/>
    </source>
</evidence>
<protein>
    <submittedName>
        <fullName evidence="1">Uncharacterized protein</fullName>
    </submittedName>
</protein>
<dbReference type="EMBL" id="DUZY01000003">
    <property type="protein sequence ID" value="DAD31575.1"/>
    <property type="molecule type" value="Genomic_DNA"/>
</dbReference>
<dbReference type="Proteomes" id="UP000607653">
    <property type="component" value="Unassembled WGS sequence"/>
</dbReference>